<evidence type="ECO:0000256" key="10">
    <source>
        <dbReference type="SAM" id="MobiDB-lite"/>
    </source>
</evidence>
<dbReference type="InterPro" id="IPR027246">
    <property type="entry name" value="Porin_Euk/Tom40"/>
</dbReference>
<keyword evidence="9" id="KW-0472">Membrane</keyword>
<protein>
    <submittedName>
        <fullName evidence="11">Mitochondrial import receptor subunit TOM40 1-like protein</fullName>
    </submittedName>
</protein>
<name>A0A443SNF8_9ACAR</name>
<dbReference type="AlphaFoldDB" id="A0A443SNF8"/>
<evidence type="ECO:0000256" key="2">
    <source>
        <dbReference type="ARBA" id="ARBA00010510"/>
    </source>
</evidence>
<feature type="compositionally biased region" description="Polar residues" evidence="10">
    <location>
        <begin position="29"/>
        <end position="45"/>
    </location>
</feature>
<dbReference type="GO" id="GO:0030150">
    <property type="term" value="P:protein import into mitochondrial matrix"/>
    <property type="evidence" value="ECO:0007669"/>
    <property type="project" value="InterPro"/>
</dbReference>
<evidence type="ECO:0000256" key="7">
    <source>
        <dbReference type="ARBA" id="ARBA00022927"/>
    </source>
</evidence>
<organism evidence="11 12">
    <name type="scientific">Leptotrombidium deliense</name>
    <dbReference type="NCBI Taxonomy" id="299467"/>
    <lineage>
        <taxon>Eukaryota</taxon>
        <taxon>Metazoa</taxon>
        <taxon>Ecdysozoa</taxon>
        <taxon>Arthropoda</taxon>
        <taxon>Chelicerata</taxon>
        <taxon>Arachnida</taxon>
        <taxon>Acari</taxon>
        <taxon>Acariformes</taxon>
        <taxon>Trombidiformes</taxon>
        <taxon>Prostigmata</taxon>
        <taxon>Anystina</taxon>
        <taxon>Parasitengona</taxon>
        <taxon>Trombiculoidea</taxon>
        <taxon>Trombiculidae</taxon>
        <taxon>Leptotrombidium</taxon>
    </lineage>
</organism>
<dbReference type="GO" id="GO:0005741">
    <property type="term" value="C:mitochondrial outer membrane"/>
    <property type="evidence" value="ECO:0007669"/>
    <property type="project" value="UniProtKB-SubCell"/>
</dbReference>
<evidence type="ECO:0000313" key="11">
    <source>
        <dbReference type="EMBL" id="RWS29022.1"/>
    </source>
</evidence>
<evidence type="ECO:0000256" key="4">
    <source>
        <dbReference type="ARBA" id="ARBA00022452"/>
    </source>
</evidence>
<dbReference type="InterPro" id="IPR037930">
    <property type="entry name" value="Tom40"/>
</dbReference>
<dbReference type="Gene3D" id="2.40.160.10">
    <property type="entry name" value="Porin"/>
    <property type="match status" value="1"/>
</dbReference>
<dbReference type="OrthoDB" id="19656at2759"/>
<keyword evidence="4" id="KW-1134">Transmembrane beta strand</keyword>
<evidence type="ECO:0000256" key="1">
    <source>
        <dbReference type="ARBA" id="ARBA00004374"/>
    </source>
</evidence>
<dbReference type="PANTHER" id="PTHR10802">
    <property type="entry name" value="MITOCHONDRIAL IMPORT RECEPTOR SUBUNIT TOM40"/>
    <property type="match status" value="1"/>
</dbReference>
<proteinExistence type="inferred from homology"/>
<accession>A0A443SNF8</accession>
<keyword evidence="3" id="KW-0813">Transport</keyword>
<keyword evidence="12" id="KW-1185">Reference proteome</keyword>
<keyword evidence="5" id="KW-0812">Transmembrane</keyword>
<evidence type="ECO:0000256" key="8">
    <source>
        <dbReference type="ARBA" id="ARBA00023128"/>
    </source>
</evidence>
<evidence type="ECO:0000256" key="9">
    <source>
        <dbReference type="ARBA" id="ARBA00023136"/>
    </source>
</evidence>
<comment type="caution">
    <text evidence="11">The sequence shown here is derived from an EMBL/GenBank/DDBJ whole genome shotgun (WGS) entry which is preliminary data.</text>
</comment>
<gene>
    <name evidence="11" type="ORF">B4U80_01908</name>
</gene>
<dbReference type="EMBL" id="NCKV01001103">
    <property type="protein sequence ID" value="RWS29022.1"/>
    <property type="molecule type" value="Genomic_DNA"/>
</dbReference>
<keyword evidence="6" id="KW-1000">Mitochondrion outer membrane</keyword>
<keyword evidence="8" id="KW-0496">Mitochondrion</keyword>
<feature type="region of interest" description="Disordered" evidence="10">
    <location>
        <begin position="1"/>
        <end position="50"/>
    </location>
</feature>
<dbReference type="InterPro" id="IPR023614">
    <property type="entry name" value="Porin_dom_sf"/>
</dbReference>
<dbReference type="STRING" id="299467.A0A443SNF8"/>
<keyword evidence="7" id="KW-0653">Protein transport</keyword>
<dbReference type="VEuPathDB" id="VectorBase:LDEU003019"/>
<sequence length="351" mass="37632">MGNVLAASAVQPSVTPVDPSFARKENDSDSLSGDGSATVENNSRNPGPVEELHKKCKGVFPNSFEGARFIVNKGLSNHFQISHTINMSSISPTGYRFGATYVGTNMVGPGEAYPVFLGDMDPSGNLNANILHQFHPRVKSKLVAQIEDNRCVASQISSDYKGDNYTASLTLGNIDLVNSSGLGILHYLHAVTPSIDAGVEVAYQFGPQVPGGGVTALSIAGRYTSPNNYVISGTVNPMGAHVCYYHKAKENLEVTVNAEEEIQSSQLNAARSESVEVETNLRMGESVATFGYQMDLPKADLVFRGSVDSNWQVNAVLEKKLQPMPFTFLLSGHISHAKNPSYKFGCGLIIG</sequence>
<dbReference type="Proteomes" id="UP000288716">
    <property type="component" value="Unassembled WGS sequence"/>
</dbReference>
<evidence type="ECO:0000313" key="12">
    <source>
        <dbReference type="Proteomes" id="UP000288716"/>
    </source>
</evidence>
<dbReference type="CDD" id="cd07305">
    <property type="entry name" value="Porin3_Tom40"/>
    <property type="match status" value="1"/>
</dbReference>
<keyword evidence="11" id="KW-0675">Receptor</keyword>
<dbReference type="GO" id="GO:0008320">
    <property type="term" value="F:protein transmembrane transporter activity"/>
    <property type="evidence" value="ECO:0007669"/>
    <property type="project" value="InterPro"/>
</dbReference>
<reference evidence="11 12" key="1">
    <citation type="journal article" date="2018" name="Gigascience">
        <title>Genomes of trombidid mites reveal novel predicted allergens and laterally-transferred genes associated with secondary metabolism.</title>
        <authorList>
            <person name="Dong X."/>
            <person name="Chaisiri K."/>
            <person name="Xia D."/>
            <person name="Armstrong S.D."/>
            <person name="Fang Y."/>
            <person name="Donnelly M.J."/>
            <person name="Kadowaki T."/>
            <person name="McGarry J.W."/>
            <person name="Darby A.C."/>
            <person name="Makepeace B.L."/>
        </authorList>
    </citation>
    <scope>NUCLEOTIDE SEQUENCE [LARGE SCALE GENOMIC DNA]</scope>
    <source>
        <strain evidence="11">UoL-UT</strain>
    </source>
</reference>
<dbReference type="Pfam" id="PF01459">
    <property type="entry name" value="Porin_3"/>
    <property type="match status" value="1"/>
</dbReference>
<comment type="similarity">
    <text evidence="2">Belongs to the Tom40 family.</text>
</comment>
<comment type="subcellular location">
    <subcellularLocation>
        <location evidence="1">Mitochondrion outer membrane</location>
        <topology evidence="1">Multi-pass membrane protein</topology>
    </subcellularLocation>
</comment>
<evidence type="ECO:0000256" key="3">
    <source>
        <dbReference type="ARBA" id="ARBA00022448"/>
    </source>
</evidence>
<evidence type="ECO:0000256" key="6">
    <source>
        <dbReference type="ARBA" id="ARBA00022787"/>
    </source>
</evidence>
<evidence type="ECO:0000256" key="5">
    <source>
        <dbReference type="ARBA" id="ARBA00022692"/>
    </source>
</evidence>